<keyword evidence="1" id="KW-0472">Membrane</keyword>
<evidence type="ECO:0000313" key="3">
    <source>
        <dbReference type="Proteomes" id="UP000003327"/>
    </source>
</evidence>
<sequence>MSVANEAIPCYTLTQTFFLFLSCLLRCFACFGYVVFDPLLADRRPRLSLLLALF</sequence>
<feature type="transmembrane region" description="Helical" evidence="1">
    <location>
        <begin position="17"/>
        <end position="36"/>
    </location>
</feature>
<gene>
    <name evidence="2" type="ORF">HMPREF0973_02062</name>
</gene>
<name>C9MR27_9BACT</name>
<organism evidence="2 3">
    <name type="scientific">Prevotella veroralis F0319</name>
    <dbReference type="NCBI Taxonomy" id="649761"/>
    <lineage>
        <taxon>Bacteria</taxon>
        <taxon>Pseudomonadati</taxon>
        <taxon>Bacteroidota</taxon>
        <taxon>Bacteroidia</taxon>
        <taxon>Bacteroidales</taxon>
        <taxon>Prevotellaceae</taxon>
        <taxon>Prevotella</taxon>
    </lineage>
</organism>
<dbReference type="Proteomes" id="UP000003327">
    <property type="component" value="Unassembled WGS sequence"/>
</dbReference>
<dbReference type="AlphaFoldDB" id="C9MR27"/>
<keyword evidence="1" id="KW-0812">Transmembrane</keyword>
<keyword evidence="1" id="KW-1133">Transmembrane helix</keyword>
<dbReference type="HOGENOM" id="CLU_3046696_0_0_10"/>
<reference evidence="2 3" key="1">
    <citation type="submission" date="2009-09" db="EMBL/GenBank/DDBJ databases">
        <authorList>
            <person name="Weinstock G."/>
            <person name="Sodergren E."/>
            <person name="Clifton S."/>
            <person name="Fulton L."/>
            <person name="Fulton B."/>
            <person name="Courtney L."/>
            <person name="Fronick C."/>
            <person name="Harrison M."/>
            <person name="Strong C."/>
            <person name="Farmer C."/>
            <person name="Delahaunty K."/>
            <person name="Markovic C."/>
            <person name="Hall O."/>
            <person name="Minx P."/>
            <person name="Tomlinson C."/>
            <person name="Mitreva M."/>
            <person name="Nelson J."/>
            <person name="Hou S."/>
            <person name="Wollam A."/>
            <person name="Pepin K.H."/>
            <person name="Johnson M."/>
            <person name="Bhonagiri V."/>
            <person name="Nash W.E."/>
            <person name="Warren W."/>
            <person name="Chinwalla A."/>
            <person name="Mardis E.R."/>
            <person name="Wilson R.K."/>
        </authorList>
    </citation>
    <scope>NUCLEOTIDE SEQUENCE [LARGE SCALE GENOMIC DNA]</scope>
    <source>
        <strain evidence="2 3">F0319</strain>
    </source>
</reference>
<protein>
    <submittedName>
        <fullName evidence="2">Uncharacterized protein</fullName>
    </submittedName>
</protein>
<dbReference type="EMBL" id="ACVA01000048">
    <property type="protein sequence ID" value="EEX18000.1"/>
    <property type="molecule type" value="Genomic_DNA"/>
</dbReference>
<accession>C9MR27</accession>
<comment type="caution">
    <text evidence="2">The sequence shown here is derived from an EMBL/GenBank/DDBJ whole genome shotgun (WGS) entry which is preliminary data.</text>
</comment>
<keyword evidence="3" id="KW-1185">Reference proteome</keyword>
<evidence type="ECO:0000313" key="2">
    <source>
        <dbReference type="EMBL" id="EEX18000.1"/>
    </source>
</evidence>
<proteinExistence type="predicted"/>
<evidence type="ECO:0000256" key="1">
    <source>
        <dbReference type="SAM" id="Phobius"/>
    </source>
</evidence>